<dbReference type="SMR" id="A0A0H3AB64"/>
<protein>
    <submittedName>
        <fullName evidence="4">3-deoxy-manno-octulosonate cytidylyltransferase</fullName>
        <ecNumber evidence="4">2.7.7.38</ecNumber>
    </submittedName>
</protein>
<dbReference type="CDD" id="cd02517">
    <property type="entry name" value="CMP-KDO-Synthetase"/>
    <property type="match status" value="1"/>
</dbReference>
<dbReference type="EC" id="2.7.7.38" evidence="4"/>
<reference evidence="5" key="1">
    <citation type="journal article" date="2009" name="Environ. Microbiol.">
        <title>Contribution of mobile genetic elements to Desulfovibrio vulgaris genome plasticity.</title>
        <authorList>
            <person name="Walker C.B."/>
            <person name="Stolyar S."/>
            <person name="Chivian D."/>
            <person name="Pinel N."/>
            <person name="Gabster J.A."/>
            <person name="Dehal P.S."/>
            <person name="He Z."/>
            <person name="Yang Z.K."/>
            <person name="Yen H.C."/>
            <person name="Zhou J."/>
            <person name="Wall J.D."/>
            <person name="Hazen T.C."/>
            <person name="Arkin A.P."/>
            <person name="Stahl D.A."/>
        </authorList>
    </citation>
    <scope>NUCLEOTIDE SEQUENCE [LARGE SCALE GENOMIC DNA]</scope>
    <source>
        <strain evidence="5">DP4</strain>
    </source>
</reference>
<dbReference type="Gene3D" id="3.90.550.10">
    <property type="entry name" value="Spore Coat Polysaccharide Biosynthesis Protein SpsA, Chain A"/>
    <property type="match status" value="1"/>
</dbReference>
<dbReference type="HOGENOM" id="CLU_065038_0_1_7"/>
<dbReference type="Proteomes" id="UP000009173">
    <property type="component" value="Chromosome"/>
</dbReference>
<dbReference type="AlphaFoldDB" id="A0A0H3AB64"/>
<dbReference type="RefSeq" id="WP_010937648.1">
    <property type="nucleotide sequence ID" value="NC_008751.1"/>
</dbReference>
<evidence type="ECO:0000256" key="1">
    <source>
        <dbReference type="ARBA" id="ARBA00022679"/>
    </source>
</evidence>
<dbReference type="GO" id="GO:0005829">
    <property type="term" value="C:cytosol"/>
    <property type="evidence" value="ECO:0007669"/>
    <property type="project" value="TreeGrafter"/>
</dbReference>
<dbReference type="InterPro" id="IPR003329">
    <property type="entry name" value="Cytidylyl_trans"/>
</dbReference>
<name>A0A0H3AB64_NITV4</name>
<evidence type="ECO:0000256" key="2">
    <source>
        <dbReference type="ARBA" id="ARBA00022695"/>
    </source>
</evidence>
<dbReference type="Pfam" id="PF02348">
    <property type="entry name" value="CTP_transf_3"/>
    <property type="match status" value="1"/>
</dbReference>
<dbReference type="GO" id="GO:0008690">
    <property type="term" value="F:3-deoxy-manno-octulosonate cytidylyltransferase activity"/>
    <property type="evidence" value="ECO:0007669"/>
    <property type="project" value="UniProtKB-EC"/>
</dbReference>
<organism evidence="4 5">
    <name type="scientific">Nitratidesulfovibrio vulgaris (strain DP4)</name>
    <name type="common">Desulfovibrio vulgaris</name>
    <dbReference type="NCBI Taxonomy" id="391774"/>
    <lineage>
        <taxon>Bacteria</taxon>
        <taxon>Pseudomonadati</taxon>
        <taxon>Thermodesulfobacteriota</taxon>
        <taxon>Desulfovibrionia</taxon>
        <taxon>Desulfovibrionales</taxon>
        <taxon>Desulfovibrionaceae</taxon>
        <taxon>Nitratidesulfovibrio</taxon>
    </lineage>
</organism>
<keyword evidence="2 4" id="KW-0548">Nucleotidyltransferase</keyword>
<evidence type="ECO:0000313" key="5">
    <source>
        <dbReference type="Proteomes" id="UP000009173"/>
    </source>
</evidence>
<proteinExistence type="predicted"/>
<keyword evidence="3" id="KW-0448">Lipopolysaccharide biosynthesis</keyword>
<dbReference type="SUPFAM" id="SSF53448">
    <property type="entry name" value="Nucleotide-diphospho-sugar transferases"/>
    <property type="match status" value="1"/>
</dbReference>
<gene>
    <name evidence="4" type="ordered locus">Dvul_2642</name>
</gene>
<accession>A0A0H3AB64</accession>
<sequence>MNIIAIIPARMGSSRFPGKPMADIHGVPMVGHVTFRTAMSKCLTETYVATCDKEIYDYAESVGLKAVMTGDHHVRCTTRTAEAMLKIEEATGRKADIVVMVQGDEPMVTPDMIDAAIEPMLKDPSINVVNLMAEMETVAEFEDPNEVKVVVDFNNDALYFSREPVPSRKKGVTEVPMRKQVCIIPFRRDYLLKFNEMQESPLEIIESVDMMRILEHGEKVRMVPTDKRTLSVDTAEDLARVIEMMREDTLRAVYTK</sequence>
<dbReference type="EMBL" id="CP000527">
    <property type="protein sequence ID" value="ABM29654.1"/>
    <property type="molecule type" value="Genomic_DNA"/>
</dbReference>
<evidence type="ECO:0000256" key="3">
    <source>
        <dbReference type="ARBA" id="ARBA00022985"/>
    </source>
</evidence>
<dbReference type="InterPro" id="IPR004528">
    <property type="entry name" value="KdsB"/>
</dbReference>
<dbReference type="PANTHER" id="PTHR42866:SF2">
    <property type="entry name" value="3-DEOXY-MANNO-OCTULOSONATE CYTIDYLYLTRANSFERASE, MITOCHONDRIAL"/>
    <property type="match status" value="1"/>
</dbReference>
<dbReference type="NCBIfam" id="NF003952">
    <property type="entry name" value="PRK05450.1-5"/>
    <property type="match status" value="1"/>
</dbReference>
<dbReference type="GO" id="GO:0009103">
    <property type="term" value="P:lipopolysaccharide biosynthetic process"/>
    <property type="evidence" value="ECO:0007669"/>
    <property type="project" value="UniProtKB-KW"/>
</dbReference>
<keyword evidence="1 4" id="KW-0808">Transferase</keyword>
<dbReference type="PANTHER" id="PTHR42866">
    <property type="entry name" value="3-DEOXY-MANNO-OCTULOSONATE CYTIDYLYLTRANSFERASE"/>
    <property type="match status" value="1"/>
</dbReference>
<dbReference type="InterPro" id="IPR029044">
    <property type="entry name" value="Nucleotide-diphossugar_trans"/>
</dbReference>
<dbReference type="KEGG" id="dvl:Dvul_2642"/>
<dbReference type="NCBIfam" id="NF009905">
    <property type="entry name" value="PRK13368.1"/>
    <property type="match status" value="1"/>
</dbReference>
<evidence type="ECO:0000313" key="4">
    <source>
        <dbReference type="EMBL" id="ABM29654.1"/>
    </source>
</evidence>